<reference evidence="8" key="1">
    <citation type="journal article" date="2023" name="Mol. Phylogenet. Evol.">
        <title>Genome-scale phylogeny and comparative genomics of the fungal order Sordariales.</title>
        <authorList>
            <person name="Hensen N."/>
            <person name="Bonometti L."/>
            <person name="Westerberg I."/>
            <person name="Brannstrom I.O."/>
            <person name="Guillou S."/>
            <person name="Cros-Aarteil S."/>
            <person name="Calhoun S."/>
            <person name="Haridas S."/>
            <person name="Kuo A."/>
            <person name="Mondo S."/>
            <person name="Pangilinan J."/>
            <person name="Riley R."/>
            <person name="LaButti K."/>
            <person name="Andreopoulos B."/>
            <person name="Lipzen A."/>
            <person name="Chen C."/>
            <person name="Yan M."/>
            <person name="Daum C."/>
            <person name="Ng V."/>
            <person name="Clum A."/>
            <person name="Steindorff A."/>
            <person name="Ohm R.A."/>
            <person name="Martin F."/>
            <person name="Silar P."/>
            <person name="Natvig D.O."/>
            <person name="Lalanne C."/>
            <person name="Gautier V."/>
            <person name="Ament-Velasquez S.L."/>
            <person name="Kruys A."/>
            <person name="Hutchinson M.I."/>
            <person name="Powell A.J."/>
            <person name="Barry K."/>
            <person name="Miller A.N."/>
            <person name="Grigoriev I.V."/>
            <person name="Debuchy R."/>
            <person name="Gladieux P."/>
            <person name="Hiltunen Thoren M."/>
            <person name="Johannesson H."/>
        </authorList>
    </citation>
    <scope>NUCLEOTIDE SEQUENCE</scope>
    <source>
        <strain evidence="8">CBS 958.72</strain>
    </source>
</reference>
<reference evidence="8" key="2">
    <citation type="submission" date="2023-06" db="EMBL/GenBank/DDBJ databases">
        <authorList>
            <consortium name="Lawrence Berkeley National Laboratory"/>
            <person name="Haridas S."/>
            <person name="Hensen N."/>
            <person name="Bonometti L."/>
            <person name="Westerberg I."/>
            <person name="Brannstrom I.O."/>
            <person name="Guillou S."/>
            <person name="Cros-Aarteil S."/>
            <person name="Calhoun S."/>
            <person name="Kuo A."/>
            <person name="Mondo S."/>
            <person name="Pangilinan J."/>
            <person name="Riley R."/>
            <person name="Labutti K."/>
            <person name="Andreopoulos B."/>
            <person name="Lipzen A."/>
            <person name="Chen C."/>
            <person name="Yanf M."/>
            <person name="Daum C."/>
            <person name="Ng V."/>
            <person name="Clum A."/>
            <person name="Steindorff A."/>
            <person name="Ohm R."/>
            <person name="Martin F."/>
            <person name="Silar P."/>
            <person name="Natvig D."/>
            <person name="Lalanne C."/>
            <person name="Gautier V."/>
            <person name="Ament-Velasquez S.L."/>
            <person name="Kruys A."/>
            <person name="Hutchinson M.I."/>
            <person name="Powell A.J."/>
            <person name="Barry K."/>
            <person name="Miller A.N."/>
            <person name="Grigoriev I.V."/>
            <person name="Debuchy R."/>
            <person name="Gladieux P."/>
            <person name="Thoren M.H."/>
            <person name="Johannesson H."/>
        </authorList>
    </citation>
    <scope>NUCLEOTIDE SEQUENCE</scope>
    <source>
        <strain evidence="8">CBS 958.72</strain>
    </source>
</reference>
<comment type="caution">
    <text evidence="8">The sequence shown here is derived from an EMBL/GenBank/DDBJ whole genome shotgun (WGS) entry which is preliminary data.</text>
</comment>
<feature type="domain" description="Major facilitator superfamily (MFS) profile" evidence="7">
    <location>
        <begin position="111"/>
        <end position="691"/>
    </location>
</feature>
<keyword evidence="2 6" id="KW-0812">Transmembrane</keyword>
<dbReference type="GO" id="GO:0022857">
    <property type="term" value="F:transmembrane transporter activity"/>
    <property type="evidence" value="ECO:0007669"/>
    <property type="project" value="InterPro"/>
</dbReference>
<feature type="transmembrane region" description="Helical" evidence="6">
    <location>
        <begin position="641"/>
        <end position="658"/>
    </location>
</feature>
<dbReference type="SUPFAM" id="SSF103473">
    <property type="entry name" value="MFS general substrate transporter"/>
    <property type="match status" value="2"/>
</dbReference>
<feature type="compositionally biased region" description="Low complexity" evidence="5">
    <location>
        <begin position="376"/>
        <end position="387"/>
    </location>
</feature>
<feature type="transmembrane region" description="Helical" evidence="6">
    <location>
        <begin position="572"/>
        <end position="593"/>
    </location>
</feature>
<dbReference type="PRINTS" id="PR01036">
    <property type="entry name" value="TCRTETB"/>
</dbReference>
<feature type="compositionally biased region" description="Low complexity" evidence="5">
    <location>
        <begin position="519"/>
        <end position="528"/>
    </location>
</feature>
<accession>A0AAE0KHY7</accession>
<feature type="transmembrane region" description="Helical" evidence="6">
    <location>
        <begin position="178"/>
        <end position="200"/>
    </location>
</feature>
<dbReference type="PANTHER" id="PTHR23502">
    <property type="entry name" value="MAJOR FACILITATOR SUPERFAMILY"/>
    <property type="match status" value="1"/>
</dbReference>
<evidence type="ECO:0000256" key="3">
    <source>
        <dbReference type="ARBA" id="ARBA00022989"/>
    </source>
</evidence>
<evidence type="ECO:0000256" key="2">
    <source>
        <dbReference type="ARBA" id="ARBA00022692"/>
    </source>
</evidence>
<feature type="transmembrane region" description="Helical" evidence="6">
    <location>
        <begin position="473"/>
        <end position="493"/>
    </location>
</feature>
<sequence>MAEPHGSPVGALPPRPSSGQKVDDSTNTAQSLAVEMAVKAGEPTNPLNNGENIAYLYLTFERTLPQANTTILHHSTAADVARGKEAQAPAPPDLSPYENPMDWPGSRKYLMLFLSCIATFLTAYTSGSYSPPLHLMEEDLGVTSDVAVLAGITTFCAGFAFAPMVLAPLSEMNGRYPLFVAAGTVYVIFQAVCGIVRTLAGMLVSRFLVGVGASVFSTMVGGVIADMWDKEGRNTPMALFSGSVLVGTGAGPLVAAVIAHRLGEGRHLGEHLGNAAPWKWVFWHQVIAGAVVMLALVVLFRESRGSVLLSRKARALNKWYEKLEAEGYYGVWLNPEPGESLTALTEQAVSSSSGDFYAERRENPTDEEKGLPVHQEPGSETSSPSPSQVVLEAAPATWPLRRIRWLVKEDEERSSVTKMITISVYRPFLLLCTESVIFFFSLWVAFAWGVLYLTFASIPITFQRQYNWSIEQAGYVFTAMMVGAVLATIIGIWQEKLLHHPYWAAQPPSSVSDLGGTGATPAATTSDSSDGEAPLPGGFKHPPSGTDEEARGGPFWHFIRRRFPADAPESRLYFTLVTSTFLPAGLFLFGFTARPDTHWIAPSIGIALATMGILSIYLAVFNYFADTYGKFASSALAAQSFCRNILGGVFPLVTGALFRNLGEARAGGLLGAIATALTAVPWVLVFFGERIRARSPFACPLFNLGEAC</sequence>
<feature type="transmembrane region" description="Helical" evidence="6">
    <location>
        <begin position="237"/>
        <end position="260"/>
    </location>
</feature>
<dbReference type="GO" id="GO:0005886">
    <property type="term" value="C:plasma membrane"/>
    <property type="evidence" value="ECO:0007669"/>
    <property type="project" value="TreeGrafter"/>
</dbReference>
<name>A0AAE0KHY7_9PEZI</name>
<feature type="compositionally biased region" description="Basic and acidic residues" evidence="5">
    <location>
        <begin position="357"/>
        <end position="371"/>
    </location>
</feature>
<feature type="compositionally biased region" description="Polar residues" evidence="5">
    <location>
        <begin position="17"/>
        <end position="28"/>
    </location>
</feature>
<feature type="transmembrane region" description="Helical" evidence="6">
    <location>
        <begin position="109"/>
        <end position="126"/>
    </location>
</feature>
<dbReference type="Gene3D" id="1.20.1250.20">
    <property type="entry name" value="MFS general substrate transporter like domains"/>
    <property type="match status" value="2"/>
</dbReference>
<evidence type="ECO:0000256" key="1">
    <source>
        <dbReference type="ARBA" id="ARBA00004141"/>
    </source>
</evidence>
<comment type="subcellular location">
    <subcellularLocation>
        <location evidence="1">Membrane</location>
        <topology evidence="1">Multi-pass membrane protein</topology>
    </subcellularLocation>
</comment>
<keyword evidence="9" id="KW-1185">Reference proteome</keyword>
<dbReference type="Proteomes" id="UP001287356">
    <property type="component" value="Unassembled WGS sequence"/>
</dbReference>
<dbReference type="InterPro" id="IPR011701">
    <property type="entry name" value="MFS"/>
</dbReference>
<proteinExistence type="predicted"/>
<keyword evidence="4 6" id="KW-0472">Membrane</keyword>
<dbReference type="PANTHER" id="PTHR23502:SF134">
    <property type="entry name" value="MAJOR FACILITATOR SUPERFAMILY (MFS) PROFILE DOMAIN-CONTAINING PROTEIN-RELATED"/>
    <property type="match status" value="1"/>
</dbReference>
<evidence type="ECO:0000313" key="8">
    <source>
        <dbReference type="EMBL" id="KAK3376911.1"/>
    </source>
</evidence>
<evidence type="ECO:0000256" key="5">
    <source>
        <dbReference type="SAM" id="MobiDB-lite"/>
    </source>
</evidence>
<dbReference type="PROSITE" id="PS50850">
    <property type="entry name" value="MFS"/>
    <property type="match status" value="1"/>
</dbReference>
<evidence type="ECO:0000313" key="9">
    <source>
        <dbReference type="Proteomes" id="UP001287356"/>
    </source>
</evidence>
<evidence type="ECO:0000256" key="4">
    <source>
        <dbReference type="ARBA" id="ARBA00023136"/>
    </source>
</evidence>
<protein>
    <submittedName>
        <fullName evidence="8">Major facilitator superfamily domain-containing protein</fullName>
    </submittedName>
</protein>
<feature type="transmembrane region" description="Helical" evidence="6">
    <location>
        <begin position="599"/>
        <end position="620"/>
    </location>
</feature>
<feature type="transmembrane region" description="Helical" evidence="6">
    <location>
        <begin position="146"/>
        <end position="166"/>
    </location>
</feature>
<dbReference type="InterPro" id="IPR020846">
    <property type="entry name" value="MFS_dom"/>
</dbReference>
<feature type="region of interest" description="Disordered" evidence="5">
    <location>
        <begin position="350"/>
        <end position="388"/>
    </location>
</feature>
<dbReference type="InterPro" id="IPR036259">
    <property type="entry name" value="MFS_trans_sf"/>
</dbReference>
<dbReference type="Pfam" id="PF07690">
    <property type="entry name" value="MFS_1"/>
    <property type="match status" value="1"/>
</dbReference>
<feature type="transmembrane region" description="Helical" evidence="6">
    <location>
        <begin position="206"/>
        <end position="225"/>
    </location>
</feature>
<keyword evidence="3 6" id="KW-1133">Transmembrane helix</keyword>
<feature type="transmembrane region" description="Helical" evidence="6">
    <location>
        <begin position="428"/>
        <end position="453"/>
    </location>
</feature>
<dbReference type="EMBL" id="JAULSN010000003">
    <property type="protein sequence ID" value="KAK3376911.1"/>
    <property type="molecule type" value="Genomic_DNA"/>
</dbReference>
<evidence type="ECO:0000256" key="6">
    <source>
        <dbReference type="SAM" id="Phobius"/>
    </source>
</evidence>
<feature type="region of interest" description="Disordered" evidence="5">
    <location>
        <begin position="513"/>
        <end position="549"/>
    </location>
</feature>
<feature type="transmembrane region" description="Helical" evidence="6">
    <location>
        <begin position="664"/>
        <end position="687"/>
    </location>
</feature>
<gene>
    <name evidence="8" type="ORF">B0T24DRAFT_592541</name>
</gene>
<feature type="region of interest" description="Disordered" evidence="5">
    <location>
        <begin position="1"/>
        <end position="28"/>
    </location>
</feature>
<dbReference type="AlphaFoldDB" id="A0AAE0KHY7"/>
<organism evidence="8 9">
    <name type="scientific">Lasiosphaeria ovina</name>
    <dbReference type="NCBI Taxonomy" id="92902"/>
    <lineage>
        <taxon>Eukaryota</taxon>
        <taxon>Fungi</taxon>
        <taxon>Dikarya</taxon>
        <taxon>Ascomycota</taxon>
        <taxon>Pezizomycotina</taxon>
        <taxon>Sordariomycetes</taxon>
        <taxon>Sordariomycetidae</taxon>
        <taxon>Sordariales</taxon>
        <taxon>Lasiosphaeriaceae</taxon>
        <taxon>Lasiosphaeria</taxon>
    </lineage>
</organism>
<feature type="transmembrane region" description="Helical" evidence="6">
    <location>
        <begin position="280"/>
        <end position="300"/>
    </location>
</feature>
<evidence type="ECO:0000259" key="7">
    <source>
        <dbReference type="PROSITE" id="PS50850"/>
    </source>
</evidence>